<protein>
    <recommendedName>
        <fullName evidence="2">TadE-like domain-containing protein</fullName>
    </recommendedName>
</protein>
<name>A0A1L3JC86_9SPHN</name>
<dbReference type="AlphaFoldDB" id="A0A1L3JC86"/>
<keyword evidence="1" id="KW-1133">Transmembrane helix</keyword>
<feature type="domain" description="TadE-like" evidence="2">
    <location>
        <begin position="16"/>
        <end position="58"/>
    </location>
</feature>
<evidence type="ECO:0000259" key="2">
    <source>
        <dbReference type="Pfam" id="PF07811"/>
    </source>
</evidence>
<dbReference type="Proteomes" id="UP000242561">
    <property type="component" value="Chromosome"/>
</dbReference>
<evidence type="ECO:0000313" key="3">
    <source>
        <dbReference type="EMBL" id="APG62732.1"/>
    </source>
</evidence>
<dbReference type="KEGG" id="sphl:LPB140_07955"/>
<gene>
    <name evidence="3" type="ORF">LPB140_07955</name>
</gene>
<accession>A0A1L3JC86</accession>
<dbReference type="STRING" id="1913578.LPB140_07955"/>
<keyword evidence="4" id="KW-1185">Reference proteome</keyword>
<reference evidence="3 4" key="1">
    <citation type="submission" date="2016-11" db="EMBL/GenBank/DDBJ databases">
        <title>Sphingorhabdus sp. LPB0140, isolated from marine environment.</title>
        <authorList>
            <person name="Kim E."/>
            <person name="Yi H."/>
        </authorList>
    </citation>
    <scope>NUCLEOTIDE SEQUENCE [LARGE SCALE GENOMIC DNA]</scope>
    <source>
        <strain evidence="3 4">LPB0140</strain>
    </source>
</reference>
<dbReference type="InterPro" id="IPR012495">
    <property type="entry name" value="TadE-like_dom"/>
</dbReference>
<organism evidence="3 4">
    <name type="scientific">Sphingorhabdus lutea</name>
    <dbReference type="NCBI Taxonomy" id="1913578"/>
    <lineage>
        <taxon>Bacteria</taxon>
        <taxon>Pseudomonadati</taxon>
        <taxon>Pseudomonadota</taxon>
        <taxon>Alphaproteobacteria</taxon>
        <taxon>Sphingomonadales</taxon>
        <taxon>Sphingomonadaceae</taxon>
        <taxon>Sphingorhabdus</taxon>
    </lineage>
</organism>
<dbReference type="EMBL" id="CP018154">
    <property type="protein sequence ID" value="APG62732.1"/>
    <property type="molecule type" value="Genomic_DNA"/>
</dbReference>
<dbReference type="Pfam" id="PF07811">
    <property type="entry name" value="TadE"/>
    <property type="match status" value="1"/>
</dbReference>
<keyword evidence="1" id="KW-0472">Membrane</keyword>
<evidence type="ECO:0000313" key="4">
    <source>
        <dbReference type="Proteomes" id="UP000242561"/>
    </source>
</evidence>
<evidence type="ECO:0000256" key="1">
    <source>
        <dbReference type="SAM" id="Phobius"/>
    </source>
</evidence>
<proteinExistence type="predicted"/>
<keyword evidence="1" id="KW-0812">Transmembrane</keyword>
<feature type="transmembrane region" description="Helical" evidence="1">
    <location>
        <begin position="20"/>
        <end position="41"/>
    </location>
</feature>
<sequence>MKSPNHNPQIMLDENGATVVEFAIIAPVFLFLMMGTLDVGYSMYMKSALDGAVQAAARDAALESGPASLATIDNKLKATIASLNDKANVSIDRKSYFDFTDVKRAEVFTDANNDGKCNNGENFEDENANGVWDIDVGEDGVGGPKDVVLYNVSVSYDGLFPFAGYKRKASKRELTGYKTENVPKYKMLVTGTKKVKTPIYESTVQMLPGKREVKVPVYEMIDQGTKTRKIPIYESKIVPRKGAGNGTFKVPIYEYKVVTRTKNKKLVRPDEVKYEYMDLPVYDIYYINKNGKQIMQRKFKKYVKVRIVDQDSLFKDEPYAQQLLVRKLVRYETLSKPTHTIKRVKVGEKELEVKLPPIRKLVRYDIVKKPEKTVVRKITGYKIVDKPTSIRRVPDGYKTIKTPIYKNVDASFEFDAFSGTRVLSSSTVLKNQPYGQKTGNAASVVATCS</sequence>